<dbReference type="InterPro" id="IPR007803">
    <property type="entry name" value="Asp/Arg/Pro-Hydrxlase"/>
</dbReference>
<feature type="domain" description="Aspartyl/asparaginy/proline hydroxylase" evidence="1">
    <location>
        <begin position="41"/>
        <end position="173"/>
    </location>
</feature>
<dbReference type="SUPFAM" id="SSF51197">
    <property type="entry name" value="Clavaminate synthase-like"/>
    <property type="match status" value="1"/>
</dbReference>
<evidence type="ECO:0000259" key="1">
    <source>
        <dbReference type="Pfam" id="PF05118"/>
    </source>
</evidence>
<dbReference type="Proteomes" id="UP001495910">
    <property type="component" value="Unassembled WGS sequence"/>
</dbReference>
<dbReference type="Gene3D" id="2.60.120.330">
    <property type="entry name" value="B-lactam Antibiotic, Isopenicillin N Synthase, Chain"/>
    <property type="match status" value="1"/>
</dbReference>
<dbReference type="EMBL" id="JBANDC010000007">
    <property type="protein sequence ID" value="MEM4988150.1"/>
    <property type="molecule type" value="Genomic_DNA"/>
</dbReference>
<comment type="caution">
    <text evidence="2">The sequence shown here is derived from an EMBL/GenBank/DDBJ whole genome shotgun (WGS) entry which is preliminary data.</text>
</comment>
<dbReference type="RefSeq" id="WP_342829620.1">
    <property type="nucleotide sequence ID" value="NZ_JBANDC010000007.1"/>
</dbReference>
<dbReference type="Pfam" id="PF05118">
    <property type="entry name" value="Asp_Arg_Hydrox"/>
    <property type="match status" value="1"/>
</dbReference>
<evidence type="ECO:0000313" key="2">
    <source>
        <dbReference type="EMBL" id="MEM4988150.1"/>
    </source>
</evidence>
<gene>
    <name evidence="2" type="ORF">V8G57_12210</name>
</gene>
<reference evidence="2 3" key="1">
    <citation type="submission" date="2024-02" db="EMBL/GenBank/DDBJ databases">
        <title>Draft genome sequence of Collimonas sp. strain H4R21, an effective mineral-weathering bacterial strain isolated from the beech rhizosphere.</title>
        <authorList>
            <person name="Morin E."/>
            <person name="Uroz S."/>
            <person name="Leveau J.H.J."/>
            <person name="Kumar R."/>
            <person name="Rey M.W."/>
            <person name="Pham J."/>
        </authorList>
    </citation>
    <scope>NUCLEOTIDE SEQUENCE [LARGE SCALE GENOMIC DNA]</scope>
    <source>
        <strain evidence="2 3">H4R21</strain>
    </source>
</reference>
<organism evidence="2 3">
    <name type="scientific">Collimonas rhizosphaerae</name>
    <dbReference type="NCBI Taxonomy" id="3126357"/>
    <lineage>
        <taxon>Bacteria</taxon>
        <taxon>Pseudomonadati</taxon>
        <taxon>Pseudomonadota</taxon>
        <taxon>Betaproteobacteria</taxon>
        <taxon>Burkholderiales</taxon>
        <taxon>Oxalobacteraceae</taxon>
        <taxon>Collimonas</taxon>
    </lineage>
</organism>
<evidence type="ECO:0000313" key="3">
    <source>
        <dbReference type="Proteomes" id="UP001495910"/>
    </source>
</evidence>
<accession>A0ABU9PVW6</accession>
<sequence>MNRCLKLPLLFDPDALLKDLRACEAMEWPPHFHTEDYDGLWSGLALRSASGKADDIYSHPGSATRLDTPLLGLCPYITGIFNAFECEIESARLLRLAPGALIKEHRDLHTGYQFDVFRVHIPIETSRQVRFLLGGQALDMRAGECWYADFSLPHSVENCGDSARTNLILDCKRNGWSDQLFRQAGYDFEAEARSRRLDRATRAMVIAHLSTMKSETAERLIKQLEAEADSDE</sequence>
<proteinExistence type="predicted"/>
<protein>
    <submittedName>
        <fullName evidence="2">Aspartyl/asparaginyl beta-hydroxylase domain-containing protein</fullName>
    </submittedName>
</protein>
<dbReference type="InterPro" id="IPR027443">
    <property type="entry name" value="IPNS-like_sf"/>
</dbReference>
<keyword evidence="3" id="KW-1185">Reference proteome</keyword>
<name>A0ABU9PVW6_9BURK</name>